<dbReference type="PRINTS" id="PR00040">
    <property type="entry name" value="HTHMERR"/>
</dbReference>
<dbReference type="AlphaFoldDB" id="S0J7L9"/>
<dbReference type="STRING" id="41997.RV16_GL001653"/>
<keyword evidence="7" id="KW-1185">Reference proteome</keyword>
<dbReference type="Gene3D" id="1.10.1660.10">
    <property type="match status" value="2"/>
</dbReference>
<evidence type="ECO:0000313" key="6">
    <source>
        <dbReference type="EMBL" id="EOT28884.1"/>
    </source>
</evidence>
<accession>S0J7L9</accession>
<dbReference type="InterPro" id="IPR000551">
    <property type="entry name" value="MerR-type_HTH_dom"/>
</dbReference>
<dbReference type="PROSITE" id="PS00552">
    <property type="entry name" value="HTH_MERR_1"/>
    <property type="match status" value="1"/>
</dbReference>
<evidence type="ECO:0000256" key="1">
    <source>
        <dbReference type="ARBA" id="ARBA00022491"/>
    </source>
</evidence>
<dbReference type="PROSITE" id="PS50937">
    <property type="entry name" value="HTH_MERR_2"/>
    <property type="match status" value="2"/>
</dbReference>
<dbReference type="PATRIC" id="fig|1139996.3.peg.1387"/>
<keyword evidence="1" id="KW-0678">Repressor</keyword>
<sequence length="236" mass="27269">MKEIDIARKLNISTNALRHYESWKIIPEVARQEIGYRMYTEVHEAYFKCIREMIPGFGIAFIKTLLPMVMIGDTTTAIWEINKKQVALCQEKARIEYTIEILEPGVLAAIPKYKNKKYFSIGEVAKEANVSTSAIRHWEKEGLLTPQRDIHSGFRQFNIQDIRKVYIIRAVQRTVFSLDTVRQVLKEVENKQMSQTREIANSALEQINLMLLNQFKGIAAFHHLLTTLDEAGVTKK</sequence>
<evidence type="ECO:0000256" key="4">
    <source>
        <dbReference type="ARBA" id="ARBA00023163"/>
    </source>
</evidence>
<dbReference type="HOGENOM" id="CLU_080407_1_0_9"/>
<dbReference type="GO" id="GO:0003700">
    <property type="term" value="F:DNA-binding transcription factor activity"/>
    <property type="evidence" value="ECO:0007669"/>
    <property type="project" value="InterPro"/>
</dbReference>
<dbReference type="PANTHER" id="PTHR30204:SF69">
    <property type="entry name" value="MERR-FAMILY TRANSCRIPTIONAL REGULATOR"/>
    <property type="match status" value="1"/>
</dbReference>
<dbReference type="SMART" id="SM00422">
    <property type="entry name" value="HTH_MERR"/>
    <property type="match status" value="2"/>
</dbReference>
<evidence type="ECO:0000313" key="7">
    <source>
        <dbReference type="Proteomes" id="UP000014136"/>
    </source>
</evidence>
<dbReference type="Proteomes" id="UP000014136">
    <property type="component" value="Unassembled WGS sequence"/>
</dbReference>
<evidence type="ECO:0000256" key="3">
    <source>
        <dbReference type="ARBA" id="ARBA00023125"/>
    </source>
</evidence>
<evidence type="ECO:0000259" key="5">
    <source>
        <dbReference type="PROSITE" id="PS50937"/>
    </source>
</evidence>
<keyword evidence="4" id="KW-0804">Transcription</keyword>
<protein>
    <recommendedName>
        <fullName evidence="5">HTH merR-type domain-containing protein</fullName>
    </recommendedName>
</protein>
<keyword evidence="3" id="KW-0238">DNA-binding</keyword>
<dbReference type="SUPFAM" id="SSF46955">
    <property type="entry name" value="Putative DNA-binding domain"/>
    <property type="match status" value="2"/>
</dbReference>
<dbReference type="EMBL" id="AHYT01000005">
    <property type="protein sequence ID" value="EOT28884.1"/>
    <property type="molecule type" value="Genomic_DNA"/>
</dbReference>
<proteinExistence type="predicted"/>
<feature type="domain" description="HTH merR-type" evidence="5">
    <location>
        <begin position="1"/>
        <end position="68"/>
    </location>
</feature>
<dbReference type="RefSeq" id="WP_016175201.1">
    <property type="nucleotide sequence ID" value="NZ_KE136389.1"/>
</dbReference>
<dbReference type="Pfam" id="PF13411">
    <property type="entry name" value="MerR_1"/>
    <property type="match status" value="2"/>
</dbReference>
<dbReference type="PANTHER" id="PTHR30204">
    <property type="entry name" value="REDOX-CYCLING DRUG-SENSING TRANSCRIPTIONAL ACTIVATOR SOXR"/>
    <property type="match status" value="1"/>
</dbReference>
<reference evidence="6 7" key="1">
    <citation type="submission" date="2013-03" db="EMBL/GenBank/DDBJ databases">
        <title>The Genome Sequence of Enterococcus saccharolyticus ATCC_43076 (Illumina only assembly).</title>
        <authorList>
            <consortium name="The Broad Institute Genomics Platform"/>
            <consortium name="The Broad Institute Genome Sequencing Center for Infectious Disease"/>
            <person name="Earl A."/>
            <person name="Russ C."/>
            <person name="Gilmore M."/>
            <person name="Surin D."/>
            <person name="Walker B."/>
            <person name="Young S."/>
            <person name="Zeng Q."/>
            <person name="Gargeya S."/>
            <person name="Fitzgerald M."/>
            <person name="Haas B."/>
            <person name="Abouelleil A."/>
            <person name="Allen A.W."/>
            <person name="Alvarado L."/>
            <person name="Arachchi H.M."/>
            <person name="Berlin A.M."/>
            <person name="Chapman S.B."/>
            <person name="Gainer-Dewar J."/>
            <person name="Goldberg J."/>
            <person name="Griggs A."/>
            <person name="Gujja S."/>
            <person name="Hansen M."/>
            <person name="Howarth C."/>
            <person name="Imamovic A."/>
            <person name="Ireland A."/>
            <person name="Larimer J."/>
            <person name="McCowan C."/>
            <person name="Murphy C."/>
            <person name="Pearson M."/>
            <person name="Poon T.W."/>
            <person name="Priest M."/>
            <person name="Roberts A."/>
            <person name="Saif S."/>
            <person name="Shea T."/>
            <person name="Sisk P."/>
            <person name="Sykes S."/>
            <person name="Wortman J."/>
            <person name="Nusbaum C."/>
            <person name="Birren B."/>
        </authorList>
    </citation>
    <scope>NUCLEOTIDE SEQUENCE [LARGE SCALE GENOMIC DNA]</scope>
    <source>
        <strain evidence="6 7">ATCC 43076</strain>
    </source>
</reference>
<dbReference type="InterPro" id="IPR047057">
    <property type="entry name" value="MerR_fam"/>
</dbReference>
<dbReference type="InterPro" id="IPR009061">
    <property type="entry name" value="DNA-bd_dom_put_sf"/>
</dbReference>
<dbReference type="OrthoDB" id="6006at2"/>
<evidence type="ECO:0000256" key="2">
    <source>
        <dbReference type="ARBA" id="ARBA00023015"/>
    </source>
</evidence>
<organism evidence="6 7">
    <name type="scientific">Enterococcus saccharolyticus subsp. saccharolyticus ATCC 43076</name>
    <dbReference type="NCBI Taxonomy" id="1139996"/>
    <lineage>
        <taxon>Bacteria</taxon>
        <taxon>Bacillati</taxon>
        <taxon>Bacillota</taxon>
        <taxon>Bacilli</taxon>
        <taxon>Lactobacillales</taxon>
        <taxon>Enterococcaceae</taxon>
        <taxon>Enterococcus</taxon>
    </lineage>
</organism>
<dbReference type="eggNOG" id="COG0789">
    <property type="taxonomic scope" value="Bacteria"/>
</dbReference>
<keyword evidence="2" id="KW-0805">Transcription regulation</keyword>
<gene>
    <name evidence="6" type="ORF">OMQ_01406</name>
</gene>
<feature type="domain" description="HTH merR-type" evidence="5">
    <location>
        <begin position="118"/>
        <end position="187"/>
    </location>
</feature>
<dbReference type="GO" id="GO:0003677">
    <property type="term" value="F:DNA binding"/>
    <property type="evidence" value="ECO:0007669"/>
    <property type="project" value="UniProtKB-KW"/>
</dbReference>
<comment type="caution">
    <text evidence="6">The sequence shown here is derived from an EMBL/GenBank/DDBJ whole genome shotgun (WGS) entry which is preliminary data.</text>
</comment>
<name>S0J7L9_9ENTE</name>